<comment type="caution">
    <text evidence="3">The sequence shown here is derived from an EMBL/GenBank/DDBJ whole genome shotgun (WGS) entry which is preliminary data.</text>
</comment>
<keyword evidence="2" id="KW-1133">Transmembrane helix</keyword>
<proteinExistence type="predicted"/>
<feature type="compositionally biased region" description="Polar residues" evidence="1">
    <location>
        <begin position="114"/>
        <end position="126"/>
    </location>
</feature>
<reference evidence="3 4" key="1">
    <citation type="submission" date="2020-04" db="EMBL/GenBank/DDBJ databases">
        <authorList>
            <person name="Wallbank WR R."/>
            <person name="Pardo Diaz C."/>
            <person name="Kozak K."/>
            <person name="Martin S."/>
            <person name="Jiggins C."/>
            <person name="Moest M."/>
            <person name="Warren A I."/>
            <person name="Byers J.R.P. K."/>
            <person name="Montejo-Kovacevich G."/>
            <person name="Yen C E."/>
        </authorList>
    </citation>
    <scope>NUCLEOTIDE SEQUENCE [LARGE SCALE GENOMIC DNA]</scope>
</reference>
<dbReference type="InterPro" id="IPR045860">
    <property type="entry name" value="Snake_toxin-like_sf"/>
</dbReference>
<evidence type="ECO:0000256" key="2">
    <source>
        <dbReference type="SAM" id="Phobius"/>
    </source>
</evidence>
<evidence type="ECO:0000256" key="1">
    <source>
        <dbReference type="SAM" id="MobiDB-lite"/>
    </source>
</evidence>
<keyword evidence="2" id="KW-0472">Membrane</keyword>
<evidence type="ECO:0000313" key="3">
    <source>
        <dbReference type="EMBL" id="CAB3253342.1"/>
    </source>
</evidence>
<feature type="compositionally biased region" description="Polar residues" evidence="1">
    <location>
        <begin position="214"/>
        <end position="225"/>
    </location>
</feature>
<dbReference type="Proteomes" id="UP000494106">
    <property type="component" value="Unassembled WGS sequence"/>
</dbReference>
<keyword evidence="4" id="KW-1185">Reference proteome</keyword>
<dbReference type="OrthoDB" id="7431433at2759"/>
<accession>A0A8S1B5M0</accession>
<sequence>MKLKKRLNSDLAQRLHLRDHFISKGSNHVNSEDYGWQRANINGIVSDMEGNIFPVQGYVNGHGNYAGLEQRSVPSISCFKHGASQDVQLEQPEPSPSRRSFTFISERNFESTSQPFLKYENNQFSRTESKEPLPPQLKTSEDNLPENQVSLHETSPTPNENLINDDIIEITQPIPETTTPVIEMQMNQEIVPTELELEERKKSKFGVDPKKQFRSQSPVSTETPNFQTECADKSKFDSFNKPPRRFLGKLTNDVPSQKKILEKNNGQQTHSFKAVQLPQNNGNGVINENGTVYKFNVYKFQNSEKSLQQPTENMVRQAGSIRYTYNNNIYTKVKDPAKGKDITYINKNTRINLLDIDRVCYACSTENNPTCWLPDRRTTVKYCRKSDNACVTKTFGSESNFILIRDCGKTCNDDEIPGLVPKYKTCSVCYKDLCNGSQAVNAYSIMLALPAIMLSALLNPILVFS</sequence>
<feature type="region of interest" description="Disordered" evidence="1">
    <location>
        <begin position="114"/>
        <end position="161"/>
    </location>
</feature>
<dbReference type="CDD" id="cd00117">
    <property type="entry name" value="TFP"/>
    <property type="match status" value="1"/>
</dbReference>
<dbReference type="EMBL" id="CADEBC010000561">
    <property type="protein sequence ID" value="CAB3253342.1"/>
    <property type="molecule type" value="Genomic_DNA"/>
</dbReference>
<keyword evidence="2" id="KW-0812">Transmembrane</keyword>
<feature type="region of interest" description="Disordered" evidence="1">
    <location>
        <begin position="206"/>
        <end position="225"/>
    </location>
</feature>
<feature type="transmembrane region" description="Helical" evidence="2">
    <location>
        <begin position="442"/>
        <end position="464"/>
    </location>
</feature>
<feature type="compositionally biased region" description="Polar residues" evidence="1">
    <location>
        <begin position="145"/>
        <end position="158"/>
    </location>
</feature>
<protein>
    <submittedName>
        <fullName evidence="3">Uncharacterized protein</fullName>
    </submittedName>
</protein>
<organism evidence="3 4">
    <name type="scientific">Arctia plantaginis</name>
    <name type="common">Wood tiger moth</name>
    <name type="synonym">Phalaena plantaginis</name>
    <dbReference type="NCBI Taxonomy" id="874455"/>
    <lineage>
        <taxon>Eukaryota</taxon>
        <taxon>Metazoa</taxon>
        <taxon>Ecdysozoa</taxon>
        <taxon>Arthropoda</taxon>
        <taxon>Hexapoda</taxon>
        <taxon>Insecta</taxon>
        <taxon>Pterygota</taxon>
        <taxon>Neoptera</taxon>
        <taxon>Endopterygota</taxon>
        <taxon>Lepidoptera</taxon>
        <taxon>Glossata</taxon>
        <taxon>Ditrysia</taxon>
        <taxon>Noctuoidea</taxon>
        <taxon>Erebidae</taxon>
        <taxon>Arctiinae</taxon>
        <taxon>Arctia</taxon>
    </lineage>
</organism>
<dbReference type="AlphaFoldDB" id="A0A8S1B5M0"/>
<name>A0A8S1B5M0_ARCPL</name>
<dbReference type="SUPFAM" id="SSF57302">
    <property type="entry name" value="Snake toxin-like"/>
    <property type="match status" value="1"/>
</dbReference>
<evidence type="ECO:0000313" key="4">
    <source>
        <dbReference type="Proteomes" id="UP000494106"/>
    </source>
</evidence>
<gene>
    <name evidence="3" type="ORF">APLA_LOCUS14046</name>
</gene>